<dbReference type="STRING" id="521011.Mpal_0984"/>
<dbReference type="InterPro" id="IPR013656">
    <property type="entry name" value="PAS_4"/>
</dbReference>
<evidence type="ECO:0000259" key="1">
    <source>
        <dbReference type="PROSITE" id="PS50112"/>
    </source>
</evidence>
<dbReference type="SMART" id="SM00091">
    <property type="entry name" value="PAS"/>
    <property type="match status" value="3"/>
</dbReference>
<organism evidence="2 3">
    <name type="scientific">Methanosphaerula palustris (strain ATCC BAA-1556 / DSM 19958 / E1-9c)</name>
    <dbReference type="NCBI Taxonomy" id="521011"/>
    <lineage>
        <taxon>Archaea</taxon>
        <taxon>Methanobacteriati</taxon>
        <taxon>Methanobacteriota</taxon>
        <taxon>Stenosarchaea group</taxon>
        <taxon>Methanomicrobia</taxon>
        <taxon>Methanomicrobiales</taxon>
        <taxon>Methanoregulaceae</taxon>
        <taxon>Methanosphaerula</taxon>
    </lineage>
</organism>
<accession>B8GGT0</accession>
<dbReference type="CDD" id="cd00130">
    <property type="entry name" value="PAS"/>
    <property type="match status" value="3"/>
</dbReference>
<dbReference type="GO" id="GO:0006355">
    <property type="term" value="P:regulation of DNA-templated transcription"/>
    <property type="evidence" value="ECO:0007669"/>
    <property type="project" value="InterPro"/>
</dbReference>
<dbReference type="InterPro" id="IPR035965">
    <property type="entry name" value="PAS-like_dom_sf"/>
</dbReference>
<dbReference type="PANTHER" id="PTHR44757">
    <property type="entry name" value="DIGUANYLATE CYCLASE DGCP"/>
    <property type="match status" value="1"/>
</dbReference>
<gene>
    <name evidence="2" type="ordered locus">Mpal_0984</name>
</gene>
<dbReference type="Gene3D" id="1.10.10.10">
    <property type="entry name" value="Winged helix-like DNA-binding domain superfamily/Winged helix DNA-binding domain"/>
    <property type="match status" value="1"/>
</dbReference>
<dbReference type="Pfam" id="PF13426">
    <property type="entry name" value="PAS_9"/>
    <property type="match status" value="1"/>
</dbReference>
<evidence type="ECO:0000313" key="2">
    <source>
        <dbReference type="EMBL" id="ACL16335.1"/>
    </source>
</evidence>
<dbReference type="Pfam" id="PF08448">
    <property type="entry name" value="PAS_4"/>
    <property type="match status" value="1"/>
</dbReference>
<dbReference type="KEGG" id="mpl:Mpal_0984"/>
<dbReference type="SUPFAM" id="SSF55785">
    <property type="entry name" value="PYP-like sensor domain (PAS domain)"/>
    <property type="match status" value="3"/>
</dbReference>
<dbReference type="PANTHER" id="PTHR44757:SF2">
    <property type="entry name" value="BIOFILM ARCHITECTURE MAINTENANCE PROTEIN MBAA"/>
    <property type="match status" value="1"/>
</dbReference>
<evidence type="ECO:0000313" key="3">
    <source>
        <dbReference type="Proteomes" id="UP000002457"/>
    </source>
</evidence>
<sequence length="445" mass="51085">MPSDEGTIVSFDLLSQIKSILKNNPKGMSVTDISHKLKMNRNSVAKYLDILSISGQVEMRTFGPAKVYFLSQRVPLGAMLNHTSEFILVLDSGLRVIQINDRFLVFLKEDRDYYLGKTLEETVIPIVSEQIIMDKIQETFTKKEVMLEVQYTQEDGDLFFRVKLISTVFDDGTPGVTIILEEITSQKRAEIALKESEQRFREMVEVSPYPISIIDPHGTYLFINSKFTEVFGYTRDEITSGRDWFSAAYPDETYRKQVIHAWITDIEQAGERPISPRLFQVTTRSGEVKEVIFRTVRLSDQNHYITYEDISERRRVEEALAEQKRVDEVVFTSVQRTREIAERSLDLLFGLDPEGKITQVSPSFERITSYSLEEVRGRMISDLIQEAEIPLSNEFFRLMHAGEEIEGIELHLIKKDGSVIPMMINLVPKMSGTTIVGIQGKLLWV</sequence>
<reference evidence="2 3" key="1">
    <citation type="journal article" date="2015" name="Genome Announc.">
        <title>Complete Genome Sequence of Methanosphaerula palustris E1-9CT, a Hydrogenotrophic Methanogen Isolated from a Minerotrophic Fen Peatland.</title>
        <authorList>
            <person name="Cadillo-Quiroz H."/>
            <person name="Browne P."/>
            <person name="Kyrpides N."/>
            <person name="Woyke T."/>
            <person name="Goodwin L."/>
            <person name="Detter C."/>
            <person name="Yavitt J.B."/>
            <person name="Zinder S.H."/>
        </authorList>
    </citation>
    <scope>NUCLEOTIDE SEQUENCE [LARGE SCALE GENOMIC DNA]</scope>
    <source>
        <strain evidence="3">ATCC BAA-1556 / DSM 19958 / E1-9c</strain>
    </source>
</reference>
<dbReference type="InterPro" id="IPR052155">
    <property type="entry name" value="Biofilm_reg_signaling"/>
</dbReference>
<dbReference type="InterPro" id="IPR036388">
    <property type="entry name" value="WH-like_DNA-bd_sf"/>
</dbReference>
<dbReference type="EMBL" id="CP001338">
    <property type="protein sequence ID" value="ACL16335.1"/>
    <property type="molecule type" value="Genomic_DNA"/>
</dbReference>
<dbReference type="InterPro" id="IPR036390">
    <property type="entry name" value="WH_DNA-bd_sf"/>
</dbReference>
<feature type="domain" description="PAS" evidence="1">
    <location>
        <begin position="196"/>
        <end position="252"/>
    </location>
</feature>
<dbReference type="RefSeq" id="WP_012617654.1">
    <property type="nucleotide sequence ID" value="NC_011832.1"/>
</dbReference>
<dbReference type="Gene3D" id="3.30.450.20">
    <property type="entry name" value="PAS domain"/>
    <property type="match status" value="3"/>
</dbReference>
<dbReference type="Pfam" id="PF00989">
    <property type="entry name" value="PAS"/>
    <property type="match status" value="1"/>
</dbReference>
<dbReference type="GeneID" id="25394122"/>
<protein>
    <submittedName>
        <fullName evidence="2">Putative PAS/PAC sensor protein</fullName>
    </submittedName>
</protein>
<feature type="domain" description="PAS" evidence="1">
    <location>
        <begin position="333"/>
        <end position="386"/>
    </location>
</feature>
<dbReference type="eggNOG" id="arCOG06918">
    <property type="taxonomic scope" value="Archaea"/>
</dbReference>
<dbReference type="SUPFAM" id="SSF46785">
    <property type="entry name" value="Winged helix' DNA-binding domain"/>
    <property type="match status" value="1"/>
</dbReference>
<dbReference type="InterPro" id="IPR013767">
    <property type="entry name" value="PAS_fold"/>
</dbReference>
<dbReference type="PROSITE" id="PS50112">
    <property type="entry name" value="PAS"/>
    <property type="match status" value="2"/>
</dbReference>
<dbReference type="AlphaFoldDB" id="B8GGT0"/>
<dbReference type="HOGENOM" id="CLU_051977_0_0_2"/>
<name>B8GGT0_METPE</name>
<proteinExistence type="predicted"/>
<dbReference type="InterPro" id="IPR000014">
    <property type="entry name" value="PAS"/>
</dbReference>
<keyword evidence="3" id="KW-1185">Reference proteome</keyword>
<dbReference type="OrthoDB" id="8127at2157"/>
<dbReference type="Proteomes" id="UP000002457">
    <property type="component" value="Chromosome"/>
</dbReference>
<dbReference type="NCBIfam" id="TIGR00229">
    <property type="entry name" value="sensory_box"/>
    <property type="match status" value="2"/>
</dbReference>